<evidence type="ECO:0000313" key="10">
    <source>
        <dbReference type="Proteomes" id="UP000265663"/>
    </source>
</evidence>
<keyword evidence="6" id="KW-0210">Decarboxylase</keyword>
<comment type="similarity">
    <text evidence="3">Belongs to the alpha-acetolactate decarboxylase family.</text>
</comment>
<dbReference type="Pfam" id="PF03306">
    <property type="entry name" value="AAL_decarboxy"/>
    <property type="match status" value="2"/>
</dbReference>
<dbReference type="PANTHER" id="PTHR35524:SF1">
    <property type="entry name" value="ALPHA-ACETOLACTATE DECARBOXYLASE"/>
    <property type="match status" value="1"/>
</dbReference>
<organism evidence="9 10">
    <name type="scientific">Pyrenophora seminiperda CCB06</name>
    <dbReference type="NCBI Taxonomy" id="1302712"/>
    <lineage>
        <taxon>Eukaryota</taxon>
        <taxon>Fungi</taxon>
        <taxon>Dikarya</taxon>
        <taxon>Ascomycota</taxon>
        <taxon>Pezizomycotina</taxon>
        <taxon>Dothideomycetes</taxon>
        <taxon>Pleosporomycetidae</taxon>
        <taxon>Pleosporales</taxon>
        <taxon>Pleosporineae</taxon>
        <taxon>Pleosporaceae</taxon>
        <taxon>Pyrenophora</taxon>
    </lineage>
</organism>
<reference evidence="9 10" key="1">
    <citation type="journal article" date="2014" name="PLoS ONE">
        <title>De novo Genome Assembly of the Fungal Plant Pathogen Pyrenophora semeniperda.</title>
        <authorList>
            <person name="Soliai M.M."/>
            <person name="Meyer S.E."/>
            <person name="Udall J.A."/>
            <person name="Elzinga D.E."/>
            <person name="Hermansen R.A."/>
            <person name="Bodily P.M."/>
            <person name="Hart A.A."/>
            <person name="Coleman C.E."/>
        </authorList>
    </citation>
    <scope>NUCLEOTIDE SEQUENCE [LARGE SCALE GENOMIC DNA]</scope>
    <source>
        <strain evidence="9 10">CCB06</strain>
        <tissue evidence="9">Mycelium</tissue>
    </source>
</reference>
<dbReference type="GO" id="GO:0045151">
    <property type="term" value="P:acetoin biosynthetic process"/>
    <property type="evidence" value="ECO:0007669"/>
    <property type="project" value="UniProtKB-KW"/>
</dbReference>
<evidence type="ECO:0000256" key="2">
    <source>
        <dbReference type="ARBA" id="ARBA00005170"/>
    </source>
</evidence>
<keyword evidence="8" id="KW-0456">Lyase</keyword>
<evidence type="ECO:0000256" key="5">
    <source>
        <dbReference type="ARBA" id="ARBA00020164"/>
    </source>
</evidence>
<dbReference type="GO" id="GO:0047605">
    <property type="term" value="F:acetolactate decarboxylase activity"/>
    <property type="evidence" value="ECO:0007669"/>
    <property type="project" value="UniProtKB-EC"/>
</dbReference>
<dbReference type="Proteomes" id="UP000265663">
    <property type="component" value="Unassembled WGS sequence"/>
</dbReference>
<evidence type="ECO:0000313" key="9">
    <source>
        <dbReference type="EMBL" id="RMZ68209.1"/>
    </source>
</evidence>
<evidence type="ECO:0000256" key="1">
    <source>
        <dbReference type="ARBA" id="ARBA00001784"/>
    </source>
</evidence>
<name>A0A3M7M179_9PLEO</name>
<dbReference type="UniPathway" id="UPA00626">
    <property type="reaction ID" value="UER00678"/>
</dbReference>
<evidence type="ECO:0000256" key="3">
    <source>
        <dbReference type="ARBA" id="ARBA00007106"/>
    </source>
</evidence>
<evidence type="ECO:0000256" key="8">
    <source>
        <dbReference type="ARBA" id="ARBA00023239"/>
    </source>
</evidence>
<proteinExistence type="inferred from homology"/>
<protein>
    <recommendedName>
        <fullName evidence="5">Alpha-acetolactate decarboxylase</fullName>
        <ecNumber evidence="4">4.1.1.5</ecNumber>
    </recommendedName>
</protein>
<dbReference type="Gene3D" id="3.30.1330.80">
    <property type="entry name" value="Hypothetical protein, similar to alpha- acetolactate decarboxylase, domain 2"/>
    <property type="match status" value="2"/>
</dbReference>
<keyword evidence="7" id="KW-0005">Acetoin biosynthesis</keyword>
<accession>A0A3M7M179</accession>
<gene>
    <name evidence="9" type="ORF">GMOD_00004418</name>
</gene>
<dbReference type="EC" id="4.1.1.5" evidence="4"/>
<dbReference type="InterPro" id="IPR005128">
    <property type="entry name" value="Acetolactate_a_deCO2ase"/>
</dbReference>
<evidence type="ECO:0000256" key="4">
    <source>
        <dbReference type="ARBA" id="ARBA00013204"/>
    </source>
</evidence>
<keyword evidence="10" id="KW-1185">Reference proteome</keyword>
<sequence length="209" mass="22871">MVGSIPNDIFQFSTYAALNAGFNKGQPSTADLTSHGTHGIGVYEDGSLMMLKDRQAFTLTKDGKAKQAPMEARLPLALVTVYRPSFRLKIPSISLEGLDELVSSNDVGPAKGVNTLMPFQIAGHFESVEFEDGPSRKEIDGTVFGFIVPVWMRAISGPRIHAHFLDANEEVGGKIMDFKMAEEAVMSFAKCGRFHLGFPQGGEWEEMKL</sequence>
<evidence type="ECO:0000256" key="7">
    <source>
        <dbReference type="ARBA" id="ARBA00023061"/>
    </source>
</evidence>
<dbReference type="PANTHER" id="PTHR35524">
    <property type="entry name" value="ALPHA-ACETOLACTATE DECARBOXYLASE"/>
    <property type="match status" value="1"/>
</dbReference>
<dbReference type="SUPFAM" id="SSF117856">
    <property type="entry name" value="AF0104/ALDC/Ptd012-like"/>
    <property type="match status" value="1"/>
</dbReference>
<dbReference type="OrthoDB" id="509395at2759"/>
<comment type="catalytic activity">
    <reaction evidence="1">
        <text>(2S)-2-acetolactate + H(+) = (R)-acetoin + CO2</text>
        <dbReference type="Rhea" id="RHEA:21580"/>
        <dbReference type="ChEBI" id="CHEBI:15378"/>
        <dbReference type="ChEBI" id="CHEBI:15686"/>
        <dbReference type="ChEBI" id="CHEBI:16526"/>
        <dbReference type="ChEBI" id="CHEBI:58476"/>
        <dbReference type="EC" id="4.1.1.5"/>
    </reaction>
</comment>
<comment type="pathway">
    <text evidence="2">Polyol metabolism; (R,R)-butane-2,3-diol biosynthesis; (R,R)-butane-2,3-diol from pyruvate: step 2/3.</text>
</comment>
<dbReference type="EMBL" id="KE747814">
    <property type="protein sequence ID" value="RMZ68209.1"/>
    <property type="molecule type" value="Genomic_DNA"/>
</dbReference>
<evidence type="ECO:0000256" key="6">
    <source>
        <dbReference type="ARBA" id="ARBA00022793"/>
    </source>
</evidence>
<dbReference type="AlphaFoldDB" id="A0A3M7M179"/>